<sequence>MKLRYIIFVAFIFISQATLASNLLIKIKQMS</sequence>
<accession>A0A3B1C880</accession>
<evidence type="ECO:0000256" key="1">
    <source>
        <dbReference type="SAM" id="Phobius"/>
    </source>
</evidence>
<name>A0A3B1C880_9ZZZZ</name>
<protein>
    <submittedName>
        <fullName evidence="2">Uncharacterized protein</fullName>
    </submittedName>
</protein>
<proteinExistence type="predicted"/>
<keyword evidence="1" id="KW-0812">Transmembrane</keyword>
<keyword evidence="1" id="KW-0472">Membrane</keyword>
<dbReference type="AlphaFoldDB" id="A0A3B1C880"/>
<evidence type="ECO:0000313" key="2">
    <source>
        <dbReference type="EMBL" id="VAX13057.1"/>
    </source>
</evidence>
<dbReference type="EMBL" id="UOFZ01000090">
    <property type="protein sequence ID" value="VAX13057.1"/>
    <property type="molecule type" value="Genomic_DNA"/>
</dbReference>
<organism evidence="2">
    <name type="scientific">hydrothermal vent metagenome</name>
    <dbReference type="NCBI Taxonomy" id="652676"/>
    <lineage>
        <taxon>unclassified sequences</taxon>
        <taxon>metagenomes</taxon>
        <taxon>ecological metagenomes</taxon>
    </lineage>
</organism>
<keyword evidence="1" id="KW-1133">Transmembrane helix</keyword>
<gene>
    <name evidence="2" type="ORF">MNBD_GAMMA24-524</name>
</gene>
<feature type="transmembrane region" description="Helical" evidence="1">
    <location>
        <begin position="6"/>
        <end position="25"/>
    </location>
</feature>
<feature type="non-terminal residue" evidence="2">
    <location>
        <position position="31"/>
    </location>
</feature>
<reference evidence="2" key="1">
    <citation type="submission" date="2018-06" db="EMBL/GenBank/DDBJ databases">
        <authorList>
            <person name="Zhirakovskaya E."/>
        </authorList>
    </citation>
    <scope>NUCLEOTIDE SEQUENCE</scope>
</reference>